<reference evidence="11" key="1">
    <citation type="journal article" date="2013" name="Science">
        <title>The Amborella genome and the evolution of flowering plants.</title>
        <authorList>
            <consortium name="Amborella Genome Project"/>
        </authorList>
    </citation>
    <scope>NUCLEOTIDE SEQUENCE [LARGE SCALE GENOMIC DNA]</scope>
</reference>
<evidence type="ECO:0000256" key="5">
    <source>
        <dbReference type="ARBA" id="ARBA00023242"/>
    </source>
</evidence>
<dbReference type="EMBL" id="KI392290">
    <property type="protein sequence ID" value="ERN17997.1"/>
    <property type="molecule type" value="Genomic_DNA"/>
</dbReference>
<evidence type="ECO:0000256" key="1">
    <source>
        <dbReference type="ARBA" id="ARBA00004123"/>
    </source>
</evidence>
<evidence type="ECO:0000259" key="9">
    <source>
        <dbReference type="Pfam" id="PF21913"/>
    </source>
</evidence>
<dbReference type="AlphaFoldDB" id="U5D987"/>
<keyword evidence="5" id="KW-0539">Nucleus</keyword>
<sequence>MDISSLSKKLGLPSHLVRKALELRRLSDLHLDSSILGIGEICKAVICLELAATKLQVPFDRQEGIRLSGMSEKAYTRSFNALQNGLGVKTKVDIRELGIQFGCVRLIPLTQKGLSLYKERFLAALPPSRRATADFNRPVFTAVAFYLCARKNKLKVDKLKLIELCGTSESEFSSVFTSMNDLCFDVFGVQKEKKDAKKVKSYRELLDTLPSKRKHEDDGGVSDDSSDSIDDEDGLEVIILCMSLLGINMNKKK</sequence>
<dbReference type="Pfam" id="PF21913">
    <property type="entry name" value="ORC6_2nd"/>
    <property type="match status" value="1"/>
</dbReference>
<gene>
    <name evidence="10" type="ORF">AMTR_s00046p00143030</name>
</gene>
<protein>
    <recommendedName>
        <fullName evidence="7">Origin of replication complex subunit 6</fullName>
    </recommendedName>
</protein>
<accession>U5D987</accession>
<comment type="similarity">
    <text evidence="2">Belongs to the ORC6 family.</text>
</comment>
<dbReference type="InterPro" id="IPR020529">
    <property type="entry name" value="ORC6_met/pln"/>
</dbReference>
<dbReference type="InterPro" id="IPR054113">
    <property type="entry name" value="ORC6_cyclin-like_2nd"/>
</dbReference>
<dbReference type="Gene3D" id="1.10.472.10">
    <property type="entry name" value="Cyclin-like"/>
    <property type="match status" value="1"/>
</dbReference>
<dbReference type="GO" id="GO:0005664">
    <property type="term" value="C:nuclear origin of replication recognition complex"/>
    <property type="evidence" value="ECO:0000318"/>
    <property type="project" value="GO_Central"/>
</dbReference>
<feature type="domain" description="ORC6 second cyclin-like" evidence="9">
    <location>
        <begin position="92"/>
        <end position="182"/>
    </location>
</feature>
<comment type="function">
    <text evidence="6">Component of the origin recognition complex (ORC) that binds origins of replication. DNA-binding is ATP-dependent. The specific DNA sequences that define origins of replication have not been identified yet. ORC is required to assemble the pre-replication complex necessary to initiate DNA replication.</text>
</comment>
<evidence type="ECO:0000256" key="7">
    <source>
        <dbReference type="ARBA" id="ARBA00073321"/>
    </source>
</evidence>
<dbReference type="STRING" id="13333.U5D987"/>
<evidence type="ECO:0000313" key="11">
    <source>
        <dbReference type="Proteomes" id="UP000017836"/>
    </source>
</evidence>
<evidence type="ECO:0000259" key="8">
    <source>
        <dbReference type="Pfam" id="PF05460"/>
    </source>
</evidence>
<dbReference type="PANTHER" id="PTHR13394">
    <property type="entry name" value="ORIGIN RECOGNITION COMPLEX SUBUNIT 6"/>
    <property type="match status" value="1"/>
</dbReference>
<dbReference type="CDD" id="cd11583">
    <property type="entry name" value="Orc6_mid"/>
    <property type="match status" value="1"/>
</dbReference>
<evidence type="ECO:0000256" key="2">
    <source>
        <dbReference type="ARBA" id="ARBA00010840"/>
    </source>
</evidence>
<dbReference type="InterPro" id="IPR008721">
    <property type="entry name" value="ORC6_cyclin_first"/>
</dbReference>
<dbReference type="Pfam" id="PF05460">
    <property type="entry name" value="ORC6"/>
    <property type="match status" value="1"/>
</dbReference>
<evidence type="ECO:0000256" key="3">
    <source>
        <dbReference type="ARBA" id="ARBA00022705"/>
    </source>
</evidence>
<comment type="subcellular location">
    <subcellularLocation>
        <location evidence="1">Nucleus</location>
    </subcellularLocation>
</comment>
<dbReference type="GO" id="GO:0003677">
    <property type="term" value="F:DNA binding"/>
    <property type="evidence" value="ECO:0007669"/>
    <property type="project" value="UniProtKB-KW"/>
</dbReference>
<evidence type="ECO:0000256" key="6">
    <source>
        <dbReference type="ARBA" id="ARBA00057448"/>
    </source>
</evidence>
<dbReference type="FunFam" id="1.10.472.10:FF:000062">
    <property type="entry name" value="Origin recognition complex subunit 6"/>
    <property type="match status" value="1"/>
</dbReference>
<dbReference type="Gramene" id="ERN17997">
    <property type="protein sequence ID" value="ERN17997"/>
    <property type="gene ID" value="AMTR_s00046p00143030"/>
</dbReference>
<keyword evidence="3" id="KW-0235">DNA replication</keyword>
<name>U5D987_AMBTC</name>
<dbReference type="Proteomes" id="UP000017836">
    <property type="component" value="Unassembled WGS sequence"/>
</dbReference>
<keyword evidence="11" id="KW-1185">Reference proteome</keyword>
<organism evidence="10 11">
    <name type="scientific">Amborella trichopoda</name>
    <dbReference type="NCBI Taxonomy" id="13333"/>
    <lineage>
        <taxon>Eukaryota</taxon>
        <taxon>Viridiplantae</taxon>
        <taxon>Streptophyta</taxon>
        <taxon>Embryophyta</taxon>
        <taxon>Tracheophyta</taxon>
        <taxon>Spermatophyta</taxon>
        <taxon>Magnoliopsida</taxon>
        <taxon>Amborellales</taxon>
        <taxon>Amborellaceae</taxon>
        <taxon>Amborella</taxon>
    </lineage>
</organism>
<dbReference type="PANTHER" id="PTHR13394:SF0">
    <property type="entry name" value="ORIGIN RECOGNITION COMPLEX SUBUNIT 6"/>
    <property type="match status" value="1"/>
</dbReference>
<proteinExistence type="inferred from homology"/>
<dbReference type="GO" id="GO:0006270">
    <property type="term" value="P:DNA replication initiation"/>
    <property type="evidence" value="ECO:0000318"/>
    <property type="project" value="GO_Central"/>
</dbReference>
<feature type="domain" description="ORC6 first cyclin-like" evidence="8">
    <location>
        <begin position="9"/>
        <end position="89"/>
    </location>
</feature>
<keyword evidence="4" id="KW-0238">DNA-binding</keyword>
<dbReference type="eggNOG" id="KOG4557">
    <property type="taxonomic scope" value="Eukaryota"/>
</dbReference>
<evidence type="ECO:0000256" key="4">
    <source>
        <dbReference type="ARBA" id="ARBA00023125"/>
    </source>
</evidence>
<dbReference type="OMA" id="RKSHYLN"/>
<dbReference type="HOGENOM" id="CLU_080569_0_0_1"/>
<evidence type="ECO:0000313" key="10">
    <source>
        <dbReference type="EMBL" id="ERN17997.1"/>
    </source>
</evidence>